<keyword evidence="2" id="KW-0503">Monooxygenase</keyword>
<dbReference type="InterPro" id="IPR050744">
    <property type="entry name" value="AI-2_Isomerase_LsrG"/>
</dbReference>
<evidence type="ECO:0000313" key="2">
    <source>
        <dbReference type="EMBL" id="GEN99348.1"/>
    </source>
</evidence>
<protein>
    <submittedName>
        <fullName evidence="2">Antibiotic biosynthesis monooxygenase</fullName>
    </submittedName>
</protein>
<proteinExistence type="predicted"/>
<dbReference type="InterPro" id="IPR011008">
    <property type="entry name" value="Dimeric_a/b-barrel"/>
</dbReference>
<dbReference type="Gene3D" id="3.30.70.100">
    <property type="match status" value="1"/>
</dbReference>
<feature type="domain" description="ABM" evidence="1">
    <location>
        <begin position="2"/>
        <end position="91"/>
    </location>
</feature>
<keyword evidence="3" id="KW-1185">Reference proteome</keyword>
<reference evidence="2 3" key="1">
    <citation type="submission" date="2019-07" db="EMBL/GenBank/DDBJ databases">
        <title>Whole genome shotgun sequence of Novosphingobium sediminis NBRC 106119.</title>
        <authorList>
            <person name="Hosoyama A."/>
            <person name="Uohara A."/>
            <person name="Ohji S."/>
            <person name="Ichikawa N."/>
        </authorList>
    </citation>
    <scope>NUCLEOTIDE SEQUENCE [LARGE SCALE GENOMIC DNA]</scope>
    <source>
        <strain evidence="2 3">NBRC 106119</strain>
    </source>
</reference>
<dbReference type="EMBL" id="BJYR01000007">
    <property type="protein sequence ID" value="GEN99348.1"/>
    <property type="molecule type" value="Genomic_DNA"/>
</dbReference>
<dbReference type="AlphaFoldDB" id="A0A512AHZ9"/>
<dbReference type="GO" id="GO:0004497">
    <property type="term" value="F:monooxygenase activity"/>
    <property type="evidence" value="ECO:0007669"/>
    <property type="project" value="UniProtKB-KW"/>
</dbReference>
<accession>A0A512AHZ9</accession>
<dbReference type="PANTHER" id="PTHR33336">
    <property type="entry name" value="QUINOL MONOOXYGENASE YGIN-RELATED"/>
    <property type="match status" value="1"/>
</dbReference>
<organism evidence="2 3">
    <name type="scientific">Novosphingobium sediminis</name>
    <dbReference type="NCBI Taxonomy" id="707214"/>
    <lineage>
        <taxon>Bacteria</taxon>
        <taxon>Pseudomonadati</taxon>
        <taxon>Pseudomonadota</taxon>
        <taxon>Alphaproteobacteria</taxon>
        <taxon>Sphingomonadales</taxon>
        <taxon>Sphingomonadaceae</taxon>
        <taxon>Novosphingobium</taxon>
    </lineage>
</organism>
<dbReference type="PROSITE" id="PS51725">
    <property type="entry name" value="ABM"/>
    <property type="match status" value="1"/>
</dbReference>
<dbReference type="Pfam" id="PF03992">
    <property type="entry name" value="ABM"/>
    <property type="match status" value="1"/>
</dbReference>
<dbReference type="Proteomes" id="UP000321464">
    <property type="component" value="Unassembled WGS sequence"/>
</dbReference>
<evidence type="ECO:0000259" key="1">
    <source>
        <dbReference type="PROSITE" id="PS51725"/>
    </source>
</evidence>
<dbReference type="SUPFAM" id="SSF54909">
    <property type="entry name" value="Dimeric alpha+beta barrel"/>
    <property type="match status" value="1"/>
</dbReference>
<name>A0A512AHZ9_9SPHN</name>
<dbReference type="OrthoDB" id="287932at2"/>
<sequence length="99" mass="11070">MIVVMGTFRVAPEHIDTLLPLARKVAEATRAEEGCIQYGYAQDIDDPALFHVAERWTDRAALMSHAKSAHMAEWVAARSGLGFHDRMIRLYETDEGVAI</sequence>
<keyword evidence="2" id="KW-0560">Oxidoreductase</keyword>
<dbReference type="PANTHER" id="PTHR33336:SF15">
    <property type="entry name" value="ABM DOMAIN-CONTAINING PROTEIN"/>
    <property type="match status" value="1"/>
</dbReference>
<dbReference type="InterPro" id="IPR007138">
    <property type="entry name" value="ABM_dom"/>
</dbReference>
<gene>
    <name evidence="2" type="ORF">NSE01_11810</name>
</gene>
<dbReference type="RefSeq" id="WP_147158689.1">
    <property type="nucleotide sequence ID" value="NZ_BJYR01000007.1"/>
</dbReference>
<comment type="caution">
    <text evidence="2">The sequence shown here is derived from an EMBL/GenBank/DDBJ whole genome shotgun (WGS) entry which is preliminary data.</text>
</comment>
<evidence type="ECO:0000313" key="3">
    <source>
        <dbReference type="Proteomes" id="UP000321464"/>
    </source>
</evidence>